<keyword evidence="3" id="KW-1185">Reference proteome</keyword>
<dbReference type="EMBL" id="CM010717">
    <property type="protein sequence ID" value="RZC53117.1"/>
    <property type="molecule type" value="Genomic_DNA"/>
</dbReference>
<reference evidence="2 3" key="1">
    <citation type="journal article" date="2018" name="Science">
        <title>The opium poppy genome and morphinan production.</title>
        <authorList>
            <person name="Guo L."/>
            <person name="Winzer T."/>
            <person name="Yang X."/>
            <person name="Li Y."/>
            <person name="Ning Z."/>
            <person name="He Z."/>
            <person name="Teodor R."/>
            <person name="Lu Y."/>
            <person name="Bowser T.A."/>
            <person name="Graham I.A."/>
            <person name="Ye K."/>
        </authorList>
    </citation>
    <scope>NUCLEOTIDE SEQUENCE [LARGE SCALE GENOMIC DNA]</scope>
    <source>
        <strain evidence="3">cv. HN1</strain>
        <tissue evidence="2">Leaves</tissue>
    </source>
</reference>
<dbReference type="Gramene" id="RZC53117">
    <property type="protein sequence ID" value="RZC53117"/>
    <property type="gene ID" value="C5167_011969"/>
</dbReference>
<evidence type="ECO:0000313" key="3">
    <source>
        <dbReference type="Proteomes" id="UP000316621"/>
    </source>
</evidence>
<feature type="region of interest" description="Disordered" evidence="1">
    <location>
        <begin position="56"/>
        <end position="77"/>
    </location>
</feature>
<protein>
    <submittedName>
        <fullName evidence="2">Uncharacterized protein</fullName>
    </submittedName>
</protein>
<gene>
    <name evidence="2" type="ORF">C5167_011969</name>
</gene>
<name>A0A4Y7IWU2_PAPSO</name>
<sequence length="77" mass="8877">MIGVFRLWLGGKQDWQDRFKNMRRGNQEAHDKNDTLSRVSQGLTITQIYPIMKKTGKGPPYAEEEDLKNNALKSVVK</sequence>
<evidence type="ECO:0000313" key="2">
    <source>
        <dbReference type="EMBL" id="RZC53117.1"/>
    </source>
</evidence>
<proteinExistence type="predicted"/>
<dbReference type="AlphaFoldDB" id="A0A4Y7IWU2"/>
<accession>A0A4Y7IWU2</accession>
<organism evidence="2 3">
    <name type="scientific">Papaver somniferum</name>
    <name type="common">Opium poppy</name>
    <dbReference type="NCBI Taxonomy" id="3469"/>
    <lineage>
        <taxon>Eukaryota</taxon>
        <taxon>Viridiplantae</taxon>
        <taxon>Streptophyta</taxon>
        <taxon>Embryophyta</taxon>
        <taxon>Tracheophyta</taxon>
        <taxon>Spermatophyta</taxon>
        <taxon>Magnoliopsida</taxon>
        <taxon>Ranunculales</taxon>
        <taxon>Papaveraceae</taxon>
        <taxon>Papaveroideae</taxon>
        <taxon>Papaver</taxon>
    </lineage>
</organism>
<evidence type="ECO:0000256" key="1">
    <source>
        <dbReference type="SAM" id="MobiDB-lite"/>
    </source>
</evidence>
<dbReference type="Proteomes" id="UP000316621">
    <property type="component" value="Chromosome 3"/>
</dbReference>